<dbReference type="RefSeq" id="WP_025532105.1">
    <property type="nucleotide sequence ID" value="NZ_QTJW01000050.1"/>
</dbReference>
<proteinExistence type="predicted"/>
<reference evidence="1 2" key="1">
    <citation type="submission" date="2018-08" db="EMBL/GenBank/DDBJ databases">
        <title>A genome reference for cultivated species of the human gut microbiota.</title>
        <authorList>
            <person name="Zou Y."/>
            <person name="Xue W."/>
            <person name="Luo G."/>
        </authorList>
    </citation>
    <scope>NUCLEOTIDE SEQUENCE [LARGE SCALE GENOMIC DNA]</scope>
    <source>
        <strain evidence="1 2">AF19-13AC</strain>
    </source>
</reference>
<dbReference type="EMBL" id="QTJW01000050">
    <property type="protein sequence ID" value="RGD66400.1"/>
    <property type="molecule type" value="Genomic_DNA"/>
</dbReference>
<evidence type="ECO:0000313" key="1">
    <source>
        <dbReference type="EMBL" id="RGD66400.1"/>
    </source>
</evidence>
<organism evidence="1 2">
    <name type="scientific">Hungatella hathewayi</name>
    <dbReference type="NCBI Taxonomy" id="154046"/>
    <lineage>
        <taxon>Bacteria</taxon>
        <taxon>Bacillati</taxon>
        <taxon>Bacillota</taxon>
        <taxon>Clostridia</taxon>
        <taxon>Lachnospirales</taxon>
        <taxon>Lachnospiraceae</taxon>
        <taxon>Hungatella</taxon>
    </lineage>
</organism>
<dbReference type="Proteomes" id="UP000261023">
    <property type="component" value="Unassembled WGS sequence"/>
</dbReference>
<gene>
    <name evidence="1" type="ORF">DWX31_32795</name>
</gene>
<dbReference type="Pfam" id="PF05045">
    <property type="entry name" value="RgpF"/>
    <property type="match status" value="1"/>
</dbReference>
<dbReference type="AlphaFoldDB" id="A0A3E3DAZ6"/>
<protein>
    <submittedName>
        <fullName evidence="1">Rhamnan synthesis protein F</fullName>
    </submittedName>
</protein>
<dbReference type="InterPro" id="IPR007739">
    <property type="entry name" value="RgpF"/>
</dbReference>
<sequence length="617" mass="72275">MAFDLSLKRICFFCFYDKDGIVDDYVLFYLRALKRLEIQLIIVCNGILSQNGKKDLEKFSDCIIIRDNQGFDAWAHKTAIEHIGWDLLENYDEVLITNATIMGPLTPLEDMFDSMENRQLDFWGITKHLSFQKNPFNCKYGYTPEHLQSYFIVFRKNVVQSKIFKDFWKDLSPLNTYNEAVGKYEMVLTKTLSDADFTYDSFVNADKYAPYTKQAIADYPVKIIENDGCPFFKRRMFFNEYSVPLNSNAGQQSVMLYRYLSKSQIFNMDMFWKNMLRTCHISDLIRNIGLVYILPNQKESLGNVDKKTVFAMHLYYEDMFEHYLSFIVNFPDNTDLLITTNTDAKIEIISTILKKYDHSKRDICLLKVNNRGRDMSALWIAMKDILIKYDYVCFIHDKKTMQISPGTVGDSWGYKLLQNTIGTKDLVKSIINSFESEDRLGLLVPPAPIHGQYLNFAQNVWTVNFSNTEDLVKRLGIKVPIEDDKDPVSAIGNCFWFKTKALSQLFNYTWNYQDFPAEPFPEDGTISHAIERIYSFVAQNNGYYTGILMENSYAKIEYLNLEYYLKNGYVSTENSKYTRYLEREVRKYYKQTSLKWQLTHRISKLFGLKEKPLDLDS</sequence>
<accession>A0A3E3DAZ6</accession>
<name>A0A3E3DAZ6_9FIRM</name>
<comment type="caution">
    <text evidence="1">The sequence shown here is derived from an EMBL/GenBank/DDBJ whole genome shotgun (WGS) entry which is preliminary data.</text>
</comment>
<evidence type="ECO:0000313" key="2">
    <source>
        <dbReference type="Proteomes" id="UP000261023"/>
    </source>
</evidence>
<dbReference type="OrthoDB" id="9815339at2"/>